<protein>
    <submittedName>
        <fullName evidence="2">Uncharacterized protein</fullName>
    </submittedName>
</protein>
<keyword evidence="1" id="KW-1133">Transmembrane helix</keyword>
<feature type="transmembrane region" description="Helical" evidence="1">
    <location>
        <begin position="12"/>
        <end position="28"/>
    </location>
</feature>
<dbReference type="PATRIC" id="fig|1260221.3.peg.4371"/>
<keyword evidence="1" id="KW-0812">Transmembrane</keyword>
<evidence type="ECO:0000256" key="1">
    <source>
        <dbReference type="SAM" id="Phobius"/>
    </source>
</evidence>
<organism evidence="2 3">
    <name type="scientific">Vibrio nigripulchritudo</name>
    <dbReference type="NCBI Taxonomy" id="28173"/>
    <lineage>
        <taxon>Bacteria</taxon>
        <taxon>Pseudomonadati</taxon>
        <taxon>Pseudomonadota</taxon>
        <taxon>Gammaproteobacteria</taxon>
        <taxon>Vibrionales</taxon>
        <taxon>Vibrionaceae</taxon>
        <taxon>Vibrio</taxon>
    </lineage>
</organism>
<keyword evidence="3" id="KW-1185">Reference proteome</keyword>
<proteinExistence type="predicted"/>
<keyword evidence="1" id="KW-0472">Membrane</keyword>
<sequence length="150" mass="17224">MMKFSTNGIRWLAYLLFFCVIPFFYLAIKSDEWELFLFLSLMFGLPILLLYSYSATVKLELDCIQVSFVFGVYEISWHEVESYSVGGGNLKLRGHGKSVTLPSFEFWHGDGHEAYELFHSRINEHEIAEVPGYKALIPTFFGTKKVNSTG</sequence>
<evidence type="ECO:0000313" key="3">
    <source>
        <dbReference type="Proteomes" id="UP000016895"/>
    </source>
</evidence>
<gene>
    <name evidence="2" type="ORF">VIBNI_B0729</name>
</gene>
<dbReference type="Proteomes" id="UP000016895">
    <property type="component" value="Chromosome 2"/>
</dbReference>
<dbReference type="EMBL" id="FO203527">
    <property type="protein sequence ID" value="CCO60523.1"/>
    <property type="molecule type" value="Genomic_DNA"/>
</dbReference>
<name>U4KCC0_9VIBR</name>
<dbReference type="AlphaFoldDB" id="U4KCC0"/>
<reference evidence="2 3" key="1">
    <citation type="journal article" date="2013" name="ISME J.">
        <title>Comparative genomics of pathogenic lineages of Vibrio nigripulchritudo identifies virulence-associated traits.</title>
        <authorList>
            <person name="Goudenege D."/>
            <person name="Labreuche Y."/>
            <person name="Krin E."/>
            <person name="Ansquer D."/>
            <person name="Mangenot S."/>
            <person name="Calteau A."/>
            <person name="Medigue C."/>
            <person name="Mazel D."/>
            <person name="Polz M.F."/>
            <person name="Le Roux F."/>
        </authorList>
    </citation>
    <scope>NUCLEOTIDE SEQUENCE [LARGE SCALE GENOMIC DNA]</scope>
    <source>
        <strain evidence="3">SnF1</strain>
    </source>
</reference>
<evidence type="ECO:0000313" key="2">
    <source>
        <dbReference type="EMBL" id="CCO60523.1"/>
    </source>
</evidence>
<dbReference type="KEGG" id="vni:VIBNI_B0729"/>
<accession>U4KCC0</accession>
<feature type="transmembrane region" description="Helical" evidence="1">
    <location>
        <begin position="35"/>
        <end position="53"/>
    </location>
</feature>